<dbReference type="PANTHER" id="PTHR46656:SF3">
    <property type="entry name" value="PUTATIVE-RELATED"/>
    <property type="match status" value="1"/>
</dbReference>
<dbReference type="SUPFAM" id="SSF53756">
    <property type="entry name" value="UDP-Glycosyltransferase/glycogen phosphorylase"/>
    <property type="match status" value="1"/>
</dbReference>
<evidence type="ECO:0000313" key="3">
    <source>
        <dbReference type="Proteomes" id="UP001529491"/>
    </source>
</evidence>
<dbReference type="Gene3D" id="3.40.50.2000">
    <property type="entry name" value="Glycogen Phosphorylase B"/>
    <property type="match status" value="1"/>
</dbReference>
<evidence type="ECO:0000313" key="2">
    <source>
        <dbReference type="EMBL" id="WOT06315.1"/>
    </source>
</evidence>
<evidence type="ECO:0000259" key="1">
    <source>
        <dbReference type="Pfam" id="PF00534"/>
    </source>
</evidence>
<sequence>MITSFLQYFEHAVQGRPDIDKLRSECKQGYFQWALFIGLPSYGGYDNLSEELIAFLASISVQYANVSDKITNLMVLCFQYDKGVALEGEAHVSANQLYSWFFSEAVAKYQLRPFLSKRGISHYSHKLAQLKFERVKHSLGVNLIGYANSATGLGEDLRTFARLLDTAGIAYSVITLPHNADKKNISQTFVPFKRGRIRYPLSLFFVSPLALTELKYLHGGQLFSRTYNIGILPWELPHWPERERLAVLDEIWGISQFCVSAFKNSFDNVVSMPSILIDFPKDLSQQNKQEIACNCNLHLKPFRFLSIFDAASYLSRKNPIAAVKAFTKAFLPDVNVELILKVSHLDKSSTEWHALVDAAKNDNRIKLLSQSLTVEKIDSLYASCDCYVSLHRSEGLGRPIAEAMLHSKVVLSTDWSGSTDLVNSKWGFPVTYELVDIKPGEYPLGDNLQWAEPCIENAAKQMKHIYETPASELKAMGGEARKHILRTRSIPALRQRYENRLTSLCHCCSDAHIRDS</sequence>
<dbReference type="CDD" id="cd01635">
    <property type="entry name" value="Glycosyltransferase_GTB-type"/>
    <property type="match status" value="1"/>
</dbReference>
<keyword evidence="2" id="KW-0808">Transferase</keyword>
<proteinExistence type="predicted"/>
<reference evidence="2 3" key="1">
    <citation type="submission" date="2023-10" db="EMBL/GenBank/DDBJ databases">
        <title>Complete genome sequence of Shewanella sp. DAU334.</title>
        <authorList>
            <person name="Lee Y.-S."/>
            <person name="Jeong H.-R."/>
            <person name="Hwang E.-J."/>
            <person name="Choi Y.-L."/>
            <person name="Kim G.-D."/>
        </authorList>
    </citation>
    <scope>NUCLEOTIDE SEQUENCE [LARGE SCALE GENOMIC DNA]</scope>
    <source>
        <strain evidence="2 3">DAU334</strain>
    </source>
</reference>
<dbReference type="RefSeq" id="WP_310470589.1">
    <property type="nucleotide sequence ID" value="NZ_CP136522.1"/>
</dbReference>
<name>A0ABZ0K193_9GAMM</name>
<accession>A0ABZ0K193</accession>
<dbReference type="EC" id="2.4.-.-" evidence="2"/>
<keyword evidence="3" id="KW-1185">Reference proteome</keyword>
<gene>
    <name evidence="2" type="ORF">RGE70_05830</name>
</gene>
<dbReference type="PANTHER" id="PTHR46656">
    <property type="entry name" value="PUTATIVE-RELATED"/>
    <property type="match status" value="1"/>
</dbReference>
<dbReference type="Proteomes" id="UP001529491">
    <property type="component" value="Chromosome"/>
</dbReference>
<keyword evidence="2" id="KW-0328">Glycosyltransferase</keyword>
<dbReference type="Pfam" id="PF00534">
    <property type="entry name" value="Glycos_transf_1"/>
    <property type="match status" value="1"/>
</dbReference>
<dbReference type="GO" id="GO:0016757">
    <property type="term" value="F:glycosyltransferase activity"/>
    <property type="evidence" value="ECO:0007669"/>
    <property type="project" value="UniProtKB-KW"/>
</dbReference>
<dbReference type="InterPro" id="IPR001296">
    <property type="entry name" value="Glyco_trans_1"/>
</dbReference>
<protein>
    <submittedName>
        <fullName evidence="2">Glycosyltransferase</fullName>
        <ecNumber evidence="2">2.4.-.-</ecNumber>
    </submittedName>
</protein>
<organism evidence="2 3">
    <name type="scientific">Shewanella youngdeokensis</name>
    <dbReference type="NCBI Taxonomy" id="2999068"/>
    <lineage>
        <taxon>Bacteria</taxon>
        <taxon>Pseudomonadati</taxon>
        <taxon>Pseudomonadota</taxon>
        <taxon>Gammaproteobacteria</taxon>
        <taxon>Alteromonadales</taxon>
        <taxon>Shewanellaceae</taxon>
        <taxon>Shewanella</taxon>
    </lineage>
</organism>
<dbReference type="EMBL" id="CP136522">
    <property type="protein sequence ID" value="WOT06315.1"/>
    <property type="molecule type" value="Genomic_DNA"/>
</dbReference>
<feature type="domain" description="Glycosyl transferase family 1" evidence="1">
    <location>
        <begin position="316"/>
        <end position="423"/>
    </location>
</feature>